<dbReference type="AlphaFoldDB" id="A0A543L9I2"/>
<evidence type="ECO:0000313" key="1">
    <source>
        <dbReference type="EMBL" id="TQN04066.1"/>
    </source>
</evidence>
<accession>A0A543L9I2</accession>
<gene>
    <name evidence="1" type="ORF">BDD18_2775</name>
</gene>
<name>A0A543L9I2_9BURK</name>
<dbReference type="EMBL" id="VFPV01000002">
    <property type="protein sequence ID" value="TQN04066.1"/>
    <property type="molecule type" value="Genomic_DNA"/>
</dbReference>
<evidence type="ECO:0000313" key="2">
    <source>
        <dbReference type="Proteomes" id="UP000316993"/>
    </source>
</evidence>
<protein>
    <submittedName>
        <fullName evidence="1">Uncharacterized protein</fullName>
    </submittedName>
</protein>
<dbReference type="Proteomes" id="UP000316993">
    <property type="component" value="Unassembled WGS sequence"/>
</dbReference>
<reference evidence="1 2" key="1">
    <citation type="submission" date="2019-06" db="EMBL/GenBank/DDBJ databases">
        <title>Genomic Encyclopedia of Archaeal and Bacterial Type Strains, Phase II (KMG-II): from individual species to whole genera.</title>
        <authorList>
            <person name="Goeker M."/>
        </authorList>
    </citation>
    <scope>NUCLEOTIDE SEQUENCE [LARGE SCALE GENOMIC DNA]</scope>
    <source>
        <strain evidence="1 2">DSM 7270</strain>
    </source>
</reference>
<dbReference type="RefSeq" id="WP_142083782.1">
    <property type="nucleotide sequence ID" value="NZ_VFPV01000002.1"/>
</dbReference>
<sequence length="277" mass="31823">MPRPATYNPTVLIAKTVFLQRIQEAVGDGYRYYATGTIPPHRALGLVRKFAEAYGVHWDKNERYRRKAAGLGNARLVLGLNQEMTVDFFLLVSPGEHVAHQLERLADATKLPIRYREFELVTMTLKGRDKPGLTWRLDAATVSAWRERLHLHTAHYNRAALFQDWFSLYRVPGFAGVRRQVGDLVAFWRRDWNKLRGADPCPLSYPHDEPRYRAIPAVTKGEDGMYWPARGFPTTRQLPTLFYVRKQKDVGEPLRRLVRRLQDASVTAQHTPGSESA</sequence>
<organism evidence="1 2">
    <name type="scientific">Acidovorax temperans</name>
    <dbReference type="NCBI Taxonomy" id="80878"/>
    <lineage>
        <taxon>Bacteria</taxon>
        <taxon>Pseudomonadati</taxon>
        <taxon>Pseudomonadota</taxon>
        <taxon>Betaproteobacteria</taxon>
        <taxon>Burkholderiales</taxon>
        <taxon>Comamonadaceae</taxon>
        <taxon>Acidovorax</taxon>
    </lineage>
</organism>
<comment type="caution">
    <text evidence="1">The sequence shown here is derived from an EMBL/GenBank/DDBJ whole genome shotgun (WGS) entry which is preliminary data.</text>
</comment>
<proteinExistence type="predicted"/>